<comment type="similarity">
    <text evidence="4 17">Belongs to the MurCDEF family.</text>
</comment>
<dbReference type="RefSeq" id="WP_338535130.1">
    <property type="nucleotide sequence ID" value="NZ_AP028654.1"/>
</dbReference>
<comment type="catalytic activity">
    <reaction evidence="16 17 18">
        <text>UDP-N-acetyl-alpha-D-muramoyl-L-alanine + D-glutamate + ATP = UDP-N-acetyl-alpha-D-muramoyl-L-alanyl-D-glutamate + ADP + phosphate + H(+)</text>
        <dbReference type="Rhea" id="RHEA:16429"/>
        <dbReference type="ChEBI" id="CHEBI:15378"/>
        <dbReference type="ChEBI" id="CHEBI:29986"/>
        <dbReference type="ChEBI" id="CHEBI:30616"/>
        <dbReference type="ChEBI" id="CHEBI:43474"/>
        <dbReference type="ChEBI" id="CHEBI:83898"/>
        <dbReference type="ChEBI" id="CHEBI:83900"/>
        <dbReference type="ChEBI" id="CHEBI:456216"/>
        <dbReference type="EC" id="6.3.2.9"/>
    </reaction>
</comment>
<dbReference type="KEGG" id="hprf:HLPR_18310"/>
<dbReference type="Gene3D" id="3.40.50.720">
    <property type="entry name" value="NAD(P)-binding Rossmann-like Domain"/>
    <property type="match status" value="1"/>
</dbReference>
<evidence type="ECO:0000256" key="2">
    <source>
        <dbReference type="ARBA" id="ARBA00004496"/>
    </source>
</evidence>
<evidence type="ECO:0000259" key="19">
    <source>
        <dbReference type="Pfam" id="PF02875"/>
    </source>
</evidence>
<keyword evidence="12 17" id="KW-0573">Peptidoglycan synthesis</keyword>
<proteinExistence type="inferred from homology"/>
<dbReference type="GO" id="GO:0009252">
    <property type="term" value="P:peptidoglycan biosynthetic process"/>
    <property type="evidence" value="ECO:0007669"/>
    <property type="project" value="UniProtKB-UniRule"/>
</dbReference>
<evidence type="ECO:0000256" key="4">
    <source>
        <dbReference type="ARBA" id="ARBA00010416"/>
    </source>
</evidence>
<organism evidence="21 22">
    <name type="scientific">Helicovermis profundi</name>
    <dbReference type="NCBI Taxonomy" id="3065157"/>
    <lineage>
        <taxon>Bacteria</taxon>
        <taxon>Bacillati</taxon>
        <taxon>Bacillota</taxon>
        <taxon>Clostridia</taxon>
        <taxon>Helicovermis</taxon>
    </lineage>
</organism>
<name>A0AAU9ESS1_9FIRM</name>
<feature type="domain" description="Mur ligase C-terminal" evidence="19">
    <location>
        <begin position="311"/>
        <end position="425"/>
    </location>
</feature>
<evidence type="ECO:0000256" key="3">
    <source>
        <dbReference type="ARBA" id="ARBA00004752"/>
    </source>
</evidence>
<evidence type="ECO:0000256" key="6">
    <source>
        <dbReference type="ARBA" id="ARBA00015655"/>
    </source>
</evidence>
<evidence type="ECO:0000256" key="5">
    <source>
        <dbReference type="ARBA" id="ARBA00012212"/>
    </source>
</evidence>
<comment type="pathway">
    <text evidence="3 17 18">Cell wall biogenesis; peptidoglycan biosynthesis.</text>
</comment>
<evidence type="ECO:0000256" key="14">
    <source>
        <dbReference type="ARBA" id="ARBA00030398"/>
    </source>
</evidence>
<evidence type="ECO:0000256" key="10">
    <source>
        <dbReference type="ARBA" id="ARBA00022840"/>
    </source>
</evidence>
<reference evidence="21 22" key="1">
    <citation type="submission" date="2023-08" db="EMBL/GenBank/DDBJ databases">
        <title>Helicovermis profunda gen. nov., sp. nov., a novel mesophilic, fermentative bacterium within the Bacillota from a deep-sea hydrothermal vent chimney.</title>
        <authorList>
            <person name="Miyazaki U."/>
            <person name="Mizutani D."/>
            <person name="Hashimoto Y."/>
            <person name="Tame A."/>
            <person name="Sawayama S."/>
            <person name="Miyazaki J."/>
            <person name="Takai K."/>
            <person name="Nakagawa S."/>
        </authorList>
    </citation>
    <scope>NUCLEOTIDE SEQUENCE [LARGE SCALE GENOMIC DNA]</scope>
    <source>
        <strain evidence="21 22">S502</strain>
    </source>
</reference>
<evidence type="ECO:0000256" key="1">
    <source>
        <dbReference type="ARBA" id="ARBA00002734"/>
    </source>
</evidence>
<evidence type="ECO:0000313" key="22">
    <source>
        <dbReference type="Proteomes" id="UP001321786"/>
    </source>
</evidence>
<dbReference type="GO" id="GO:0008764">
    <property type="term" value="F:UDP-N-acetylmuramoylalanine-D-glutamate ligase activity"/>
    <property type="evidence" value="ECO:0007669"/>
    <property type="project" value="UniProtKB-UniRule"/>
</dbReference>
<dbReference type="EMBL" id="AP028654">
    <property type="protein sequence ID" value="BEP29500.1"/>
    <property type="molecule type" value="Genomic_DNA"/>
</dbReference>
<evidence type="ECO:0000256" key="17">
    <source>
        <dbReference type="HAMAP-Rule" id="MF_00639"/>
    </source>
</evidence>
<keyword evidence="9 17" id="KW-0547">Nucleotide-binding</keyword>
<dbReference type="InterPro" id="IPR013221">
    <property type="entry name" value="Mur_ligase_cen"/>
</dbReference>
<keyword evidence="11 17" id="KW-0133">Cell shape</keyword>
<evidence type="ECO:0000256" key="9">
    <source>
        <dbReference type="ARBA" id="ARBA00022741"/>
    </source>
</evidence>
<keyword evidence="10 17" id="KW-0067">ATP-binding</keyword>
<evidence type="ECO:0000256" key="15">
    <source>
        <dbReference type="ARBA" id="ARBA00032324"/>
    </source>
</evidence>
<dbReference type="Gene3D" id="3.40.1190.10">
    <property type="entry name" value="Mur-like, catalytic domain"/>
    <property type="match status" value="1"/>
</dbReference>
<dbReference type="GO" id="GO:0008360">
    <property type="term" value="P:regulation of cell shape"/>
    <property type="evidence" value="ECO:0007669"/>
    <property type="project" value="UniProtKB-KW"/>
</dbReference>
<comment type="function">
    <text evidence="1 17 18">Cell wall formation. Catalyzes the addition of glutamate to the nucleotide precursor UDP-N-acetylmuramoyl-L-alanine (UMA).</text>
</comment>
<dbReference type="Gene3D" id="3.90.190.20">
    <property type="entry name" value="Mur ligase, C-terminal domain"/>
    <property type="match status" value="1"/>
</dbReference>
<dbReference type="PANTHER" id="PTHR43692">
    <property type="entry name" value="UDP-N-ACETYLMURAMOYLALANINE--D-GLUTAMATE LIGASE"/>
    <property type="match status" value="1"/>
</dbReference>
<evidence type="ECO:0000256" key="7">
    <source>
        <dbReference type="ARBA" id="ARBA00022490"/>
    </source>
</evidence>
<dbReference type="Pfam" id="PF21799">
    <property type="entry name" value="MurD-like_N"/>
    <property type="match status" value="1"/>
</dbReference>
<dbReference type="InterPro" id="IPR036615">
    <property type="entry name" value="Mur_ligase_C_dom_sf"/>
</dbReference>
<dbReference type="NCBIfam" id="TIGR01087">
    <property type="entry name" value="murD"/>
    <property type="match status" value="1"/>
</dbReference>
<accession>A0AAU9ESS1</accession>
<dbReference type="GO" id="GO:0005737">
    <property type="term" value="C:cytoplasm"/>
    <property type="evidence" value="ECO:0007669"/>
    <property type="project" value="UniProtKB-SubCell"/>
</dbReference>
<keyword evidence="8 17" id="KW-0436">Ligase</keyword>
<evidence type="ECO:0000256" key="8">
    <source>
        <dbReference type="ARBA" id="ARBA00022598"/>
    </source>
</evidence>
<keyword evidence="13 17" id="KW-0961">Cell wall biogenesis/degradation</keyword>
<evidence type="ECO:0000256" key="16">
    <source>
        <dbReference type="ARBA" id="ARBA00047632"/>
    </source>
</evidence>
<dbReference type="AlphaFoldDB" id="A0AAU9ESS1"/>
<keyword evidence="17 18" id="KW-0131">Cell cycle</keyword>
<dbReference type="InterPro" id="IPR005762">
    <property type="entry name" value="MurD"/>
</dbReference>
<dbReference type="HAMAP" id="MF_00639">
    <property type="entry name" value="MurD"/>
    <property type="match status" value="1"/>
</dbReference>
<dbReference type="InterPro" id="IPR036565">
    <property type="entry name" value="Mur-like_cat_sf"/>
</dbReference>
<feature type="domain" description="Mur ligase central" evidence="20">
    <location>
        <begin position="111"/>
        <end position="288"/>
    </location>
</feature>
<dbReference type="SUPFAM" id="SSF51984">
    <property type="entry name" value="MurCD N-terminal domain"/>
    <property type="match status" value="1"/>
</dbReference>
<dbReference type="Pfam" id="PF08245">
    <property type="entry name" value="Mur_ligase_M"/>
    <property type="match status" value="1"/>
</dbReference>
<dbReference type="Proteomes" id="UP001321786">
    <property type="component" value="Chromosome"/>
</dbReference>
<dbReference type="InterPro" id="IPR004101">
    <property type="entry name" value="Mur_ligase_C"/>
</dbReference>
<sequence length="450" mass="49972">MKKVLVVGIAKSGISTLKILKELGFSLTINDIKTDESLKEILLSINGLYDEKILGRHPNLSEIKDCGTMILSPGVPTDLEFIVKAKENNIDVIGEIELAYRLSLSKHFIGITGTNGKTTTTALVGEIFENAHKKAYVVGNIGVPAISVALSCKKDDYLITELSSFQLESISSFSAHIAAILNITPDHLNRHKTMKNYIDAKSNVFLNQSKNDILVLNYDNLITRKIALNVSSNVKFFSLKEKVNDGVFLDGNIIVIKSKGKTMHVMDKNDIFILGEHNLENAMAAILISYYSGIGLDVIRYTLKTFKGVEHRIEFVDKINGVSYYNDSKGTNPDASIKAIQAMKGKTFLIAGGMDKKSEFDDFIKSFDDKVKELILFGETKNIIALAAKKNEFTNYIIVDTLKEAIEESFKKASKGENVLLSPACASWDMYKSYEHRGKEFKEIVSNLRG</sequence>
<dbReference type="GO" id="GO:0005524">
    <property type="term" value="F:ATP binding"/>
    <property type="evidence" value="ECO:0007669"/>
    <property type="project" value="UniProtKB-UniRule"/>
</dbReference>
<dbReference type="SUPFAM" id="SSF53623">
    <property type="entry name" value="MurD-like peptide ligases, catalytic domain"/>
    <property type="match status" value="1"/>
</dbReference>
<dbReference type="EC" id="6.3.2.9" evidence="5 17"/>
<evidence type="ECO:0000256" key="11">
    <source>
        <dbReference type="ARBA" id="ARBA00022960"/>
    </source>
</evidence>
<keyword evidence="22" id="KW-1185">Reference proteome</keyword>
<dbReference type="PANTHER" id="PTHR43692:SF1">
    <property type="entry name" value="UDP-N-ACETYLMURAMOYLALANINE--D-GLUTAMATE LIGASE"/>
    <property type="match status" value="1"/>
</dbReference>
<keyword evidence="7 17" id="KW-0963">Cytoplasm</keyword>
<keyword evidence="17 18" id="KW-0132">Cell division</keyword>
<dbReference type="Pfam" id="PF02875">
    <property type="entry name" value="Mur_ligase_C"/>
    <property type="match status" value="1"/>
</dbReference>
<gene>
    <name evidence="17 21" type="primary">murD</name>
    <name evidence="21" type="ORF">HLPR_18310</name>
</gene>
<evidence type="ECO:0000256" key="12">
    <source>
        <dbReference type="ARBA" id="ARBA00022984"/>
    </source>
</evidence>
<dbReference type="GO" id="GO:0071555">
    <property type="term" value="P:cell wall organization"/>
    <property type="evidence" value="ECO:0007669"/>
    <property type="project" value="UniProtKB-KW"/>
</dbReference>
<dbReference type="SUPFAM" id="SSF53244">
    <property type="entry name" value="MurD-like peptide ligases, peptide-binding domain"/>
    <property type="match status" value="1"/>
</dbReference>
<dbReference type="GO" id="GO:0051301">
    <property type="term" value="P:cell division"/>
    <property type="evidence" value="ECO:0007669"/>
    <property type="project" value="UniProtKB-KW"/>
</dbReference>
<protein>
    <recommendedName>
        <fullName evidence="6 17">UDP-N-acetylmuramoylalanine--D-glutamate ligase</fullName>
        <ecNumber evidence="5 17">6.3.2.9</ecNumber>
    </recommendedName>
    <alternativeName>
        <fullName evidence="15 17">D-glutamic acid-adding enzyme</fullName>
    </alternativeName>
    <alternativeName>
        <fullName evidence="14 17">UDP-N-acetylmuramoyl-L-alanyl-D-glutamate synthetase</fullName>
    </alternativeName>
</protein>
<comment type="subcellular location">
    <subcellularLocation>
        <location evidence="2 17 18">Cytoplasm</location>
    </subcellularLocation>
</comment>
<evidence type="ECO:0000313" key="21">
    <source>
        <dbReference type="EMBL" id="BEP29500.1"/>
    </source>
</evidence>
<evidence type="ECO:0000256" key="18">
    <source>
        <dbReference type="RuleBase" id="RU003664"/>
    </source>
</evidence>
<evidence type="ECO:0000256" key="13">
    <source>
        <dbReference type="ARBA" id="ARBA00023316"/>
    </source>
</evidence>
<feature type="binding site" evidence="17">
    <location>
        <begin position="113"/>
        <end position="119"/>
    </location>
    <ligand>
        <name>ATP</name>
        <dbReference type="ChEBI" id="CHEBI:30616"/>
    </ligand>
</feature>
<evidence type="ECO:0000259" key="20">
    <source>
        <dbReference type="Pfam" id="PF08245"/>
    </source>
</evidence>